<dbReference type="AlphaFoldDB" id="A0A444X4C1"/>
<dbReference type="GO" id="GO:0010073">
    <property type="term" value="P:meristem maintenance"/>
    <property type="evidence" value="ECO:0007669"/>
    <property type="project" value="InterPro"/>
</dbReference>
<comment type="caution">
    <text evidence="3">The sequence shown here is derived from an EMBL/GenBank/DDBJ whole genome shotgun (WGS) entry which is preliminary data.</text>
</comment>
<dbReference type="Proteomes" id="UP000289738">
    <property type="component" value="Chromosome B10"/>
</dbReference>
<feature type="domain" description="Aminotransferase-like plant mobile" evidence="2">
    <location>
        <begin position="138"/>
        <end position="273"/>
    </location>
</feature>
<feature type="compositionally biased region" description="Basic and acidic residues" evidence="1">
    <location>
        <begin position="351"/>
        <end position="361"/>
    </location>
</feature>
<reference evidence="3 4" key="1">
    <citation type="submission" date="2019-01" db="EMBL/GenBank/DDBJ databases">
        <title>Sequencing of cultivated peanut Arachis hypogaea provides insights into genome evolution and oil improvement.</title>
        <authorList>
            <person name="Chen X."/>
        </authorList>
    </citation>
    <scope>NUCLEOTIDE SEQUENCE [LARGE SCALE GENOMIC DNA]</scope>
    <source>
        <strain evidence="4">cv. Fuhuasheng</strain>
        <tissue evidence="3">Leaves</tissue>
    </source>
</reference>
<dbReference type="EMBL" id="SDMP01000020">
    <property type="protein sequence ID" value="RYQ84513.1"/>
    <property type="molecule type" value="Genomic_DNA"/>
</dbReference>
<proteinExistence type="predicted"/>
<accession>A0A444X4C1</accession>
<evidence type="ECO:0000313" key="3">
    <source>
        <dbReference type="EMBL" id="RYQ84513.1"/>
    </source>
</evidence>
<evidence type="ECO:0000256" key="1">
    <source>
        <dbReference type="SAM" id="MobiDB-lite"/>
    </source>
</evidence>
<organism evidence="3 4">
    <name type="scientific">Arachis hypogaea</name>
    <name type="common">Peanut</name>
    <dbReference type="NCBI Taxonomy" id="3818"/>
    <lineage>
        <taxon>Eukaryota</taxon>
        <taxon>Viridiplantae</taxon>
        <taxon>Streptophyta</taxon>
        <taxon>Embryophyta</taxon>
        <taxon>Tracheophyta</taxon>
        <taxon>Spermatophyta</taxon>
        <taxon>Magnoliopsida</taxon>
        <taxon>eudicotyledons</taxon>
        <taxon>Gunneridae</taxon>
        <taxon>Pentapetalae</taxon>
        <taxon>rosids</taxon>
        <taxon>fabids</taxon>
        <taxon>Fabales</taxon>
        <taxon>Fabaceae</taxon>
        <taxon>Papilionoideae</taxon>
        <taxon>50 kb inversion clade</taxon>
        <taxon>dalbergioids sensu lato</taxon>
        <taxon>Dalbergieae</taxon>
        <taxon>Pterocarpus clade</taxon>
        <taxon>Arachis</taxon>
    </lineage>
</organism>
<dbReference type="InterPro" id="IPR044824">
    <property type="entry name" value="MAIN-like"/>
</dbReference>
<feature type="region of interest" description="Disordered" evidence="1">
    <location>
        <begin position="435"/>
        <end position="457"/>
    </location>
</feature>
<feature type="compositionally biased region" description="Basic and acidic residues" evidence="1">
    <location>
        <begin position="391"/>
        <end position="401"/>
    </location>
</feature>
<protein>
    <recommendedName>
        <fullName evidence="2">Aminotransferase-like plant mobile domain-containing protein</fullName>
    </recommendedName>
</protein>
<keyword evidence="4" id="KW-1185">Reference proteome</keyword>
<feature type="region of interest" description="Disordered" evidence="1">
    <location>
        <begin position="342"/>
        <end position="413"/>
    </location>
</feature>
<gene>
    <name evidence="3" type="ORF">Ahy_B10g103890</name>
</gene>
<dbReference type="PANTHER" id="PTHR46033">
    <property type="entry name" value="PROTEIN MAIN-LIKE 2"/>
    <property type="match status" value="1"/>
</dbReference>
<sequence length="457" mass="51783">MEQQLLGYEGSLYRLDQAEHIAGRLDRVEVLGVVLGANDRQSQTKWTVKLTWFLNTICGELEQDATEERLLRYTRGYIMQLIGVFYSQMHLTLGCTSGGSPCWKTSMHVVGCRRDRLYWLGCTARCAAPRSMVRATCWGGCVNLLLSWAYHRISLLLPDGFDTRRFPLVESCDVQYRPDNARGEGRLRHYRRVLNGISMLAISFKYLCKPSLLYVEWTPYADPQLEGLVPHEIAEVDHTAAVVCPLLYFSIIEWHQVDRVVREFGGLQHIPTRPLDIDSMHGMDGRFGRGEWFPHLLGGWHELWDHQADHRLHIHHHIDLQLFGQGDQHLIPARVVPEDLPLYHPPAPKLHQPEDGHHLPELRVPTGRGRGRGRGRARGRGRRRRGGGRQQADELQRDRDPVSPLGGGPEGVGAIFRSTIVRLIFRLTGPLNGLSSTVSTDNPQPPKSTTNTANSNK</sequence>
<dbReference type="Pfam" id="PF10536">
    <property type="entry name" value="PMD"/>
    <property type="match status" value="1"/>
</dbReference>
<dbReference type="InterPro" id="IPR019557">
    <property type="entry name" value="AminoTfrase-like_pln_mobile"/>
</dbReference>
<feature type="compositionally biased region" description="Basic residues" evidence="1">
    <location>
        <begin position="369"/>
        <end position="387"/>
    </location>
</feature>
<name>A0A444X4C1_ARAHY</name>
<evidence type="ECO:0000313" key="4">
    <source>
        <dbReference type="Proteomes" id="UP000289738"/>
    </source>
</evidence>
<evidence type="ECO:0000259" key="2">
    <source>
        <dbReference type="Pfam" id="PF10536"/>
    </source>
</evidence>
<dbReference type="PANTHER" id="PTHR46033:SF8">
    <property type="entry name" value="PROTEIN MAINTENANCE OF MERISTEMS-LIKE"/>
    <property type="match status" value="1"/>
</dbReference>